<feature type="compositionally biased region" description="Polar residues" evidence="10">
    <location>
        <begin position="425"/>
        <end position="452"/>
    </location>
</feature>
<dbReference type="PANTHER" id="PTHR47966:SF65">
    <property type="entry name" value="ASPARTIC-TYPE ENDOPEPTIDASE"/>
    <property type="match status" value="1"/>
</dbReference>
<evidence type="ECO:0000256" key="9">
    <source>
        <dbReference type="RuleBase" id="RU000454"/>
    </source>
</evidence>
<evidence type="ECO:0000256" key="5">
    <source>
        <dbReference type="ARBA" id="ARBA00022801"/>
    </source>
</evidence>
<keyword evidence="3" id="KW-0732">Signal</keyword>
<dbReference type="AlphaFoldDB" id="A0A9N9PY47"/>
<dbReference type="EMBL" id="CAJVRM010000296">
    <property type="protein sequence ID" value="CAG8979108.1"/>
    <property type="molecule type" value="Genomic_DNA"/>
</dbReference>
<accession>A0A9N9PY47</accession>
<evidence type="ECO:0000313" key="13">
    <source>
        <dbReference type="Proteomes" id="UP000701801"/>
    </source>
</evidence>
<evidence type="ECO:0000256" key="6">
    <source>
        <dbReference type="ARBA" id="ARBA00067536"/>
    </source>
</evidence>
<dbReference type="CDD" id="cd05474">
    <property type="entry name" value="SAP_like"/>
    <property type="match status" value="1"/>
</dbReference>
<dbReference type="GO" id="GO:0006508">
    <property type="term" value="P:proteolysis"/>
    <property type="evidence" value="ECO:0007669"/>
    <property type="project" value="UniProtKB-KW"/>
</dbReference>
<keyword evidence="13" id="KW-1185">Reference proteome</keyword>
<dbReference type="Proteomes" id="UP000701801">
    <property type="component" value="Unassembled WGS sequence"/>
</dbReference>
<protein>
    <recommendedName>
        <fullName evidence="7">Probable aspartic-type endopeptidase OPSB</fullName>
    </recommendedName>
    <alternativeName>
        <fullName evidence="6">Probable aspartic-type endopeptidase opsB</fullName>
    </alternativeName>
</protein>
<proteinExistence type="inferred from homology"/>
<dbReference type="PROSITE" id="PS51767">
    <property type="entry name" value="PEPTIDASE_A1"/>
    <property type="match status" value="1"/>
</dbReference>
<evidence type="ECO:0000256" key="10">
    <source>
        <dbReference type="SAM" id="MobiDB-lite"/>
    </source>
</evidence>
<dbReference type="InterPro" id="IPR033876">
    <property type="entry name" value="SAP-like"/>
</dbReference>
<comment type="caution">
    <text evidence="12">The sequence shown here is derived from an EMBL/GenBank/DDBJ whole genome shotgun (WGS) entry which is preliminary data.</text>
</comment>
<keyword evidence="2 9" id="KW-0645">Protease</keyword>
<keyword evidence="5 9" id="KW-0378">Hydrolase</keyword>
<evidence type="ECO:0000259" key="11">
    <source>
        <dbReference type="PROSITE" id="PS51767"/>
    </source>
</evidence>
<dbReference type="SUPFAM" id="SSF50630">
    <property type="entry name" value="Acid proteases"/>
    <property type="match status" value="1"/>
</dbReference>
<dbReference type="Pfam" id="PF00026">
    <property type="entry name" value="Asp"/>
    <property type="match status" value="1"/>
</dbReference>
<dbReference type="PRINTS" id="PR00792">
    <property type="entry name" value="PEPSIN"/>
</dbReference>
<keyword evidence="4 9" id="KW-0064">Aspartyl protease</keyword>
<dbReference type="Gene3D" id="2.40.70.10">
    <property type="entry name" value="Acid Proteases"/>
    <property type="match status" value="2"/>
</dbReference>
<dbReference type="OrthoDB" id="771136at2759"/>
<evidence type="ECO:0000313" key="12">
    <source>
        <dbReference type="EMBL" id="CAG8979108.1"/>
    </source>
</evidence>
<dbReference type="PANTHER" id="PTHR47966">
    <property type="entry name" value="BETA-SITE APP-CLEAVING ENZYME, ISOFORM A-RELATED"/>
    <property type="match status" value="1"/>
</dbReference>
<dbReference type="PROSITE" id="PS00141">
    <property type="entry name" value="ASP_PROTEASE"/>
    <property type="match status" value="1"/>
</dbReference>
<feature type="active site" evidence="8">
    <location>
        <position position="287"/>
    </location>
</feature>
<gene>
    <name evidence="12" type="ORF">HYALB_00000240</name>
</gene>
<feature type="active site" evidence="8">
    <location>
        <position position="94"/>
    </location>
</feature>
<evidence type="ECO:0000256" key="8">
    <source>
        <dbReference type="PIRSR" id="PIRSR601461-1"/>
    </source>
</evidence>
<evidence type="ECO:0000256" key="1">
    <source>
        <dbReference type="ARBA" id="ARBA00007447"/>
    </source>
</evidence>
<organism evidence="12 13">
    <name type="scientific">Hymenoscyphus albidus</name>
    <dbReference type="NCBI Taxonomy" id="595503"/>
    <lineage>
        <taxon>Eukaryota</taxon>
        <taxon>Fungi</taxon>
        <taxon>Dikarya</taxon>
        <taxon>Ascomycota</taxon>
        <taxon>Pezizomycotina</taxon>
        <taxon>Leotiomycetes</taxon>
        <taxon>Helotiales</taxon>
        <taxon>Helotiaceae</taxon>
        <taxon>Hymenoscyphus</taxon>
    </lineage>
</organism>
<sequence length="484" mass="51308">MGKAYNRMKGLSTFVLVAGLWSTYTEGLTFEKRTDGPARVVGFPVARTSIEDPVKRDRLRRRGTVTAILDNQQTLYFANATLGTPPQIQRLHIDTGSSDLWVNAKTSALCKGKEGACDFAGSYSANASSTYSYIGSHFNISYVDGSGASGDYVSDTFSIGSTTLKRLQFGIGYTSSSPEGILGIGYEVNEVQVGRAGKGTYNNLPAQLKADGFITSNAYSLWLNDLSASTGSILFGGIDTEQFEGTLQTLPVQRESNTFAEFLITLTDINIGSHVVAKKQAQAVLLDSGSSLTYLPDVMTEAIYAQVGAQYDSSQGAAYVPCSLAENTSTIDFTFSGPTIRVPMNELVIFIASTSGRPLTFSDGSRACIFGIAPAGAASAVMGDTFIRSAYLVYDLDNNQISIAQTKFNATTHNIVEITSGKNSVPKAQTVPNPVAASSTPNHAHVSGSTDSNKPKNAAKVNAPSAKLGFVSTLLTLSVFFAAL</sequence>
<evidence type="ECO:0000256" key="7">
    <source>
        <dbReference type="ARBA" id="ARBA00068059"/>
    </source>
</evidence>
<dbReference type="InterPro" id="IPR001461">
    <property type="entry name" value="Aspartic_peptidase_A1"/>
</dbReference>
<evidence type="ECO:0000256" key="3">
    <source>
        <dbReference type="ARBA" id="ARBA00022729"/>
    </source>
</evidence>
<feature type="domain" description="Peptidase A1" evidence="11">
    <location>
        <begin position="76"/>
        <end position="404"/>
    </location>
</feature>
<dbReference type="InterPro" id="IPR021109">
    <property type="entry name" value="Peptidase_aspartic_dom_sf"/>
</dbReference>
<dbReference type="InterPro" id="IPR001969">
    <property type="entry name" value="Aspartic_peptidase_AS"/>
</dbReference>
<evidence type="ECO:0000256" key="2">
    <source>
        <dbReference type="ARBA" id="ARBA00022670"/>
    </source>
</evidence>
<feature type="region of interest" description="Disordered" evidence="10">
    <location>
        <begin position="425"/>
        <end position="458"/>
    </location>
</feature>
<comment type="similarity">
    <text evidence="1 9">Belongs to the peptidase A1 family.</text>
</comment>
<evidence type="ECO:0000256" key="4">
    <source>
        <dbReference type="ARBA" id="ARBA00022750"/>
    </source>
</evidence>
<dbReference type="InterPro" id="IPR033121">
    <property type="entry name" value="PEPTIDASE_A1"/>
</dbReference>
<dbReference type="FunFam" id="2.40.70.10:FF:000011">
    <property type="entry name" value="Aspartic protease"/>
    <property type="match status" value="1"/>
</dbReference>
<reference evidence="12" key="1">
    <citation type="submission" date="2021-07" db="EMBL/GenBank/DDBJ databases">
        <authorList>
            <person name="Durling M."/>
        </authorList>
    </citation>
    <scope>NUCLEOTIDE SEQUENCE</scope>
</reference>
<name>A0A9N9PY47_9HELO</name>
<dbReference type="GO" id="GO:0004190">
    <property type="term" value="F:aspartic-type endopeptidase activity"/>
    <property type="evidence" value="ECO:0007669"/>
    <property type="project" value="UniProtKB-KW"/>
</dbReference>